<dbReference type="Pfam" id="PF03629">
    <property type="entry name" value="SASA"/>
    <property type="match status" value="2"/>
</dbReference>
<evidence type="ECO:0000313" key="4">
    <source>
        <dbReference type="EMBL" id="MDI9859589.1"/>
    </source>
</evidence>
<dbReference type="InterPro" id="IPR039329">
    <property type="entry name" value="SIAE"/>
</dbReference>
<evidence type="ECO:0000313" key="5">
    <source>
        <dbReference type="Proteomes" id="UP001236507"/>
    </source>
</evidence>
<keyword evidence="2" id="KW-0732">Signal</keyword>
<reference evidence="4 5" key="1">
    <citation type="submission" date="2023-05" db="EMBL/GenBank/DDBJ databases">
        <title>Novel species of genus Flectobacillus isolated from stream in China.</title>
        <authorList>
            <person name="Lu H."/>
        </authorList>
    </citation>
    <scope>NUCLEOTIDE SEQUENCE [LARGE SCALE GENOMIC DNA]</scope>
    <source>
        <strain evidence="4 5">KCTC 42575</strain>
    </source>
</reference>
<proteinExistence type="predicted"/>
<evidence type="ECO:0000256" key="1">
    <source>
        <dbReference type="ARBA" id="ARBA00022801"/>
    </source>
</evidence>
<dbReference type="InterPro" id="IPR036514">
    <property type="entry name" value="SGNH_hydro_sf"/>
</dbReference>
<dbReference type="PANTHER" id="PTHR22901:SF0">
    <property type="entry name" value="SIALATE O-ACETYLESTERASE"/>
    <property type="match status" value="1"/>
</dbReference>
<keyword evidence="5" id="KW-1185">Reference proteome</keyword>
<dbReference type="EMBL" id="JASHIF010000008">
    <property type="protein sequence ID" value="MDI9859589.1"/>
    <property type="molecule type" value="Genomic_DNA"/>
</dbReference>
<dbReference type="SUPFAM" id="SSF52266">
    <property type="entry name" value="SGNH hydrolase"/>
    <property type="match status" value="1"/>
</dbReference>
<dbReference type="RefSeq" id="WP_283344497.1">
    <property type="nucleotide sequence ID" value="NZ_JASHIF010000008.1"/>
</dbReference>
<feature type="domain" description="Sialate O-acetylesterase" evidence="3">
    <location>
        <begin position="423"/>
        <end position="530"/>
    </location>
</feature>
<dbReference type="PANTHER" id="PTHR22901">
    <property type="entry name" value="SIALATE O-ACETYLESTERASE"/>
    <property type="match status" value="1"/>
</dbReference>
<organism evidence="4 5">
    <name type="scientific">Flectobacillus roseus</name>
    <dbReference type="NCBI Taxonomy" id="502259"/>
    <lineage>
        <taxon>Bacteria</taxon>
        <taxon>Pseudomonadati</taxon>
        <taxon>Bacteroidota</taxon>
        <taxon>Cytophagia</taxon>
        <taxon>Cytophagales</taxon>
        <taxon>Flectobacillaceae</taxon>
        <taxon>Flectobacillus</taxon>
    </lineage>
</organism>
<feature type="signal peptide" evidence="2">
    <location>
        <begin position="1"/>
        <end position="18"/>
    </location>
</feature>
<dbReference type="InterPro" id="IPR005181">
    <property type="entry name" value="SASA"/>
</dbReference>
<dbReference type="Gene3D" id="3.40.50.1110">
    <property type="entry name" value="SGNH hydrolase"/>
    <property type="match status" value="2"/>
</dbReference>
<protein>
    <submittedName>
        <fullName evidence="4">Sialate O-acetylesterase</fullName>
    </submittedName>
</protein>
<comment type="caution">
    <text evidence="4">The sequence shown here is derived from an EMBL/GenBank/DDBJ whole genome shotgun (WGS) entry which is preliminary data.</text>
</comment>
<feature type="chain" id="PRO_5045526512" evidence="2">
    <location>
        <begin position="19"/>
        <end position="651"/>
    </location>
</feature>
<accession>A0ABT6Y7P5</accession>
<dbReference type="InterPro" id="IPR008979">
    <property type="entry name" value="Galactose-bd-like_sf"/>
</dbReference>
<gene>
    <name evidence="4" type="ORF">QM524_10230</name>
</gene>
<keyword evidence="1" id="KW-0378">Hydrolase</keyword>
<dbReference type="SUPFAM" id="SSF49785">
    <property type="entry name" value="Galactose-binding domain-like"/>
    <property type="match status" value="1"/>
</dbReference>
<name>A0ABT6Y7P5_9BACT</name>
<sequence>MKKLFLFCLLLTSQSILAQLKIAKVFTNHVVLQRQKPIPVWGWAKPNESVILTLAGQKQTTQANQEGKWMVKFSPLEAGGPFTLEVQGVSEKIALQDVLIGDVWLCSGQSNMEWTVKQADNFSNEKKNADYPKIRHFFVEHEVTTQPQIDLKSGEWKVCNSQNVGDFTAVGYFFAREVFQKTGVPIGLLHSSWGGSQVEGWISKEGMETFDELKPYAQNLPSNWKDADLLLEEKIKEKLLGNAKISISLADEQQYVKAGYDFSKWLTGNAIGQWDWQGIWAWRGNGFIAKTVEIPAEMIGEVTTLGLAESFSENQVYINGKLVFSGILKGIRKIVVPANTWKSGSNSLMIKMNKTIEPSWYGVGMMGNADDLYVSSEKQKVALGASNWKLMPSFAEEHTFAHSSNNIGTYIYNGMIAPLLPFAIKGALWYQGETNAGRSYQYRKSFPLLINDWRRLWNDEFPFYFVQLSSYGPYQNSNQGSGWAELREAQTMTLSLPKTGMAVTTDVGNPKDIHPTNKQDVGKRLAAEALKNTYGFNIISAGPMYASVNFEKGKATISFKNVGTGLMLKDKFGYLKGFEIAGEDKVFYYAKAEIQGDKVIVYHPKGLKPASVRYAWADAPEDANLFNQEGFPACPFRTDQWKGVTEGVKFK</sequence>
<dbReference type="Proteomes" id="UP001236507">
    <property type="component" value="Unassembled WGS sequence"/>
</dbReference>
<feature type="domain" description="Sialate O-acetylesterase" evidence="3">
    <location>
        <begin position="102"/>
        <end position="211"/>
    </location>
</feature>
<evidence type="ECO:0000259" key="3">
    <source>
        <dbReference type="Pfam" id="PF03629"/>
    </source>
</evidence>
<evidence type="ECO:0000256" key="2">
    <source>
        <dbReference type="SAM" id="SignalP"/>
    </source>
</evidence>